<reference evidence="4 5" key="1">
    <citation type="submission" date="2019-10" db="EMBL/GenBank/DDBJ databases">
        <title>Draft genome sequence of Marinobacter hydrocarbonoclasticus NCT7M from the microbiome of the marine copepod.</title>
        <authorList>
            <person name="Nuttall R."/>
            <person name="Sharma G."/>
            <person name="Moisander P."/>
        </authorList>
    </citation>
    <scope>NUCLEOTIDE SEQUENCE [LARGE SCALE GENOMIC DNA]</scope>
    <source>
        <strain evidence="4 5">NCT7M</strain>
    </source>
</reference>
<keyword evidence="1" id="KW-0808">Transferase</keyword>
<organism evidence="4 5">
    <name type="scientific">Marinobacter nauticus</name>
    <name type="common">Marinobacter hydrocarbonoclasticus</name>
    <name type="synonym">Marinobacter aquaeolei</name>
    <dbReference type="NCBI Taxonomy" id="2743"/>
    <lineage>
        <taxon>Bacteria</taxon>
        <taxon>Pseudomonadati</taxon>
        <taxon>Pseudomonadota</taxon>
        <taxon>Gammaproteobacteria</taxon>
        <taxon>Pseudomonadales</taxon>
        <taxon>Marinobacteraceae</taxon>
        <taxon>Marinobacter</taxon>
    </lineage>
</organism>
<dbReference type="PANTHER" id="PTHR46401">
    <property type="entry name" value="GLYCOSYLTRANSFERASE WBBK-RELATED"/>
    <property type="match status" value="1"/>
</dbReference>
<name>A0A833JLR8_MARNT</name>
<dbReference type="GO" id="GO:0016757">
    <property type="term" value="F:glycosyltransferase activity"/>
    <property type="evidence" value="ECO:0007669"/>
    <property type="project" value="InterPro"/>
</dbReference>
<dbReference type="Pfam" id="PF00534">
    <property type="entry name" value="Glycos_transf_1"/>
    <property type="match status" value="1"/>
</dbReference>
<gene>
    <name evidence="4" type="ORF">F6453_3429</name>
</gene>
<evidence type="ECO:0000313" key="4">
    <source>
        <dbReference type="EMBL" id="KAE8544172.1"/>
    </source>
</evidence>
<comment type="caution">
    <text evidence="4">The sequence shown here is derived from an EMBL/GenBank/DDBJ whole genome shotgun (WGS) entry which is preliminary data.</text>
</comment>
<dbReference type="InterPro" id="IPR028098">
    <property type="entry name" value="Glyco_trans_4-like_N"/>
</dbReference>
<dbReference type="GO" id="GO:0009103">
    <property type="term" value="P:lipopolysaccharide biosynthetic process"/>
    <property type="evidence" value="ECO:0007669"/>
    <property type="project" value="TreeGrafter"/>
</dbReference>
<feature type="domain" description="Glycosyl transferase family 1" evidence="2">
    <location>
        <begin position="191"/>
        <end position="361"/>
    </location>
</feature>
<evidence type="ECO:0000259" key="2">
    <source>
        <dbReference type="Pfam" id="PF00534"/>
    </source>
</evidence>
<evidence type="ECO:0000313" key="5">
    <source>
        <dbReference type="Proteomes" id="UP000469950"/>
    </source>
</evidence>
<dbReference type="SUPFAM" id="SSF53756">
    <property type="entry name" value="UDP-Glycosyltransferase/glycogen phosphorylase"/>
    <property type="match status" value="1"/>
</dbReference>
<dbReference type="EMBL" id="WBMP01000020">
    <property type="protein sequence ID" value="KAE8544172.1"/>
    <property type="molecule type" value="Genomic_DNA"/>
</dbReference>
<proteinExistence type="predicted"/>
<dbReference type="Gene3D" id="3.40.50.2000">
    <property type="entry name" value="Glycogen Phosphorylase B"/>
    <property type="match status" value="2"/>
</dbReference>
<dbReference type="AlphaFoldDB" id="A0A833JLR8"/>
<evidence type="ECO:0000256" key="1">
    <source>
        <dbReference type="ARBA" id="ARBA00022679"/>
    </source>
</evidence>
<evidence type="ECO:0000259" key="3">
    <source>
        <dbReference type="Pfam" id="PF13579"/>
    </source>
</evidence>
<dbReference type="InterPro" id="IPR001296">
    <property type="entry name" value="Glyco_trans_1"/>
</dbReference>
<dbReference type="Proteomes" id="UP000469950">
    <property type="component" value="Unassembled WGS sequence"/>
</dbReference>
<evidence type="ECO:0008006" key="6">
    <source>
        <dbReference type="Google" id="ProtNLM"/>
    </source>
</evidence>
<protein>
    <recommendedName>
        <fullName evidence="6">Glycosyltransferase</fullName>
    </recommendedName>
</protein>
<dbReference type="PANTHER" id="PTHR46401:SF2">
    <property type="entry name" value="GLYCOSYLTRANSFERASE WBBK-RELATED"/>
    <property type="match status" value="1"/>
</dbReference>
<dbReference type="Pfam" id="PF13579">
    <property type="entry name" value="Glyco_trans_4_4"/>
    <property type="match status" value="1"/>
</dbReference>
<feature type="domain" description="Glycosyltransferase subfamily 4-like N-terminal" evidence="3">
    <location>
        <begin position="13"/>
        <end position="169"/>
    </location>
</feature>
<accession>A0A833JLR8</accession>
<sequence length="380" mass="41798">MAYVGPYSFPNGGAAARRIYGNCRSLQYAGYDVVVSSGQLSDTPIEDYNGIPVVSLNERRHENLPTLLKHLMYFSAGKNTIRWLESLERKPDAVILYSGYSPYLIRLLPWARKNNVKLIFDAVEWYDPPGLVSKFLSPYFLNIELAMRVLIKRCDGLIVISEYLRKYYAPHFKNIIKVPPTASFDANGFASSAERHEPVTFVYAGTPGNKDSLSSIVSAVLSAHDAGRNVELHIAGISREKLSEYTPSTGFSQAVIDAVVKCHGVLSHSDTVDLVGRSDYSVIIRPNIRSVQAGFPTKFVESMALGTPVVANITSDLDTYLVDGVNGLVCPDSDVDSLVKVIDRAVDLALDGALRAKAKETADAYFSPENYAKEFKNLIG</sequence>